<evidence type="ECO:0000313" key="2">
    <source>
        <dbReference type="EMBL" id="GFZ19878.1"/>
    </source>
</evidence>
<evidence type="ECO:0000256" key="1">
    <source>
        <dbReference type="SAM" id="MobiDB-lite"/>
    </source>
</evidence>
<evidence type="ECO:0000313" key="3">
    <source>
        <dbReference type="Proteomes" id="UP000585474"/>
    </source>
</evidence>
<dbReference type="OrthoDB" id="1750920at2759"/>
<sequence>MDLDQAQLLVHSDDALDEFRTDHGIPDNIQIERPGPNEKVNTVEGMGNRSRYVGEVRFPPLRIQGRALPRRALSLIKLSAKLNEGVAIAREYDSAEEVPLSSSSSSLTNDDKKEVPQLVRRRRWVVDPILVLSLNSKDSNNLSSDQLHPISKDEIEHLYTGDSAANLSLGEKLRWVQSSRQLFVLCPTPNKRKSKQAAKGHSKRQKQKGEMSSASPLSLVEQAKLWNPEFFVVDLGKDPRFVGDAANLEHAESNHCVRAREVVCAELKKSKKKVINVESKIKLAKFALTTIDHLKLDLVIAVEAQDVAMQLPPRPKMKLLLLWLKRT</sequence>
<comment type="caution">
    <text evidence="2">The sequence shown here is derived from an EMBL/GenBank/DDBJ whole genome shotgun (WGS) entry which is preliminary data.</text>
</comment>
<dbReference type="EMBL" id="BJWL01000028">
    <property type="protein sequence ID" value="GFZ19878.1"/>
    <property type="molecule type" value="Genomic_DNA"/>
</dbReference>
<dbReference type="AlphaFoldDB" id="A0A7J0HA37"/>
<feature type="region of interest" description="Disordered" evidence="1">
    <location>
        <begin position="190"/>
        <end position="214"/>
    </location>
</feature>
<keyword evidence="3" id="KW-1185">Reference proteome</keyword>
<accession>A0A7J0HA37</accession>
<feature type="compositionally biased region" description="Basic residues" evidence="1">
    <location>
        <begin position="190"/>
        <end position="206"/>
    </location>
</feature>
<gene>
    <name evidence="2" type="ORF">Acr_28g0005830</name>
</gene>
<organism evidence="2 3">
    <name type="scientific">Actinidia rufa</name>
    <dbReference type="NCBI Taxonomy" id="165716"/>
    <lineage>
        <taxon>Eukaryota</taxon>
        <taxon>Viridiplantae</taxon>
        <taxon>Streptophyta</taxon>
        <taxon>Embryophyta</taxon>
        <taxon>Tracheophyta</taxon>
        <taxon>Spermatophyta</taxon>
        <taxon>Magnoliopsida</taxon>
        <taxon>eudicotyledons</taxon>
        <taxon>Gunneridae</taxon>
        <taxon>Pentapetalae</taxon>
        <taxon>asterids</taxon>
        <taxon>Ericales</taxon>
        <taxon>Actinidiaceae</taxon>
        <taxon>Actinidia</taxon>
    </lineage>
</organism>
<name>A0A7J0HA37_9ERIC</name>
<reference evidence="2 3" key="1">
    <citation type="submission" date="2019-07" db="EMBL/GenBank/DDBJ databases">
        <title>De Novo Assembly of kiwifruit Actinidia rufa.</title>
        <authorList>
            <person name="Sugita-Konishi S."/>
            <person name="Sato K."/>
            <person name="Mori E."/>
            <person name="Abe Y."/>
            <person name="Kisaki G."/>
            <person name="Hamano K."/>
            <person name="Suezawa K."/>
            <person name="Otani M."/>
            <person name="Fukuda T."/>
            <person name="Manabe T."/>
            <person name="Gomi K."/>
            <person name="Tabuchi M."/>
            <person name="Akimitsu K."/>
            <person name="Kataoka I."/>
        </authorList>
    </citation>
    <scope>NUCLEOTIDE SEQUENCE [LARGE SCALE GENOMIC DNA]</scope>
    <source>
        <strain evidence="3">cv. Fuchu</strain>
    </source>
</reference>
<proteinExistence type="predicted"/>
<dbReference type="Proteomes" id="UP000585474">
    <property type="component" value="Unassembled WGS sequence"/>
</dbReference>
<protein>
    <submittedName>
        <fullName evidence="2">Uncharacterized protein</fullName>
    </submittedName>
</protein>